<dbReference type="Proteomes" id="UP000828390">
    <property type="component" value="Unassembled WGS sequence"/>
</dbReference>
<dbReference type="PANTHER" id="PTHR25462">
    <property type="entry name" value="BONUS, ISOFORM C-RELATED"/>
    <property type="match status" value="1"/>
</dbReference>
<dbReference type="EMBL" id="JAIWYP010000003">
    <property type="protein sequence ID" value="KAH3848920.1"/>
    <property type="molecule type" value="Genomic_DNA"/>
</dbReference>
<dbReference type="AlphaFoldDB" id="A0A9D4KZT1"/>
<dbReference type="InterPro" id="IPR047153">
    <property type="entry name" value="TRIM45/56/19-like"/>
</dbReference>
<reference evidence="3" key="2">
    <citation type="submission" date="2020-11" db="EMBL/GenBank/DDBJ databases">
        <authorList>
            <person name="McCartney M.A."/>
            <person name="Auch B."/>
            <person name="Kono T."/>
            <person name="Mallez S."/>
            <person name="Becker A."/>
            <person name="Gohl D.M."/>
            <person name="Silverstein K.A.T."/>
            <person name="Koren S."/>
            <person name="Bechman K.B."/>
            <person name="Herman A."/>
            <person name="Abrahante J.E."/>
            <person name="Garbe J."/>
        </authorList>
    </citation>
    <scope>NUCLEOTIDE SEQUENCE</scope>
    <source>
        <strain evidence="3">Duluth1</strain>
        <tissue evidence="3">Whole animal</tissue>
    </source>
</reference>
<dbReference type="InterPro" id="IPR000315">
    <property type="entry name" value="Znf_B-box"/>
</dbReference>
<keyword evidence="1" id="KW-0863">Zinc-finger</keyword>
<dbReference type="SUPFAM" id="SSF57845">
    <property type="entry name" value="B-box zinc-binding domain"/>
    <property type="match status" value="1"/>
</dbReference>
<evidence type="ECO:0000259" key="2">
    <source>
        <dbReference type="PROSITE" id="PS50119"/>
    </source>
</evidence>
<dbReference type="PANTHER" id="PTHR25462:SF306">
    <property type="entry name" value="TRIPARTITE MOTIF CONTAINING 9"/>
    <property type="match status" value="1"/>
</dbReference>
<dbReference type="GO" id="GO:0061630">
    <property type="term" value="F:ubiquitin protein ligase activity"/>
    <property type="evidence" value="ECO:0007669"/>
    <property type="project" value="TreeGrafter"/>
</dbReference>
<keyword evidence="1" id="KW-0479">Metal-binding</keyword>
<evidence type="ECO:0000256" key="1">
    <source>
        <dbReference type="PROSITE-ProRule" id="PRU00024"/>
    </source>
</evidence>
<feature type="domain" description="B box-type" evidence="2">
    <location>
        <begin position="24"/>
        <end position="64"/>
    </location>
</feature>
<name>A0A9D4KZT1_DREPO</name>
<keyword evidence="1" id="KW-0862">Zinc</keyword>
<sequence length="168" mass="19809">MASKMENSINRGSDLFFDFACFPCQENDRNIEADVYCEECSKLYCNKCVEYHNLLYKKHAIVSKKQISKWPETNVGEQEQCQEHKKEKLTIYCEDHSQLICQVCHLHNHKKCSNVILIADKVKDLLQKGDFKQLSETVESQHRQLIQIKNDFEENMKSLEKSYKKILN</sequence>
<organism evidence="3 4">
    <name type="scientific">Dreissena polymorpha</name>
    <name type="common">Zebra mussel</name>
    <name type="synonym">Mytilus polymorpha</name>
    <dbReference type="NCBI Taxonomy" id="45954"/>
    <lineage>
        <taxon>Eukaryota</taxon>
        <taxon>Metazoa</taxon>
        <taxon>Spiralia</taxon>
        <taxon>Lophotrochozoa</taxon>
        <taxon>Mollusca</taxon>
        <taxon>Bivalvia</taxon>
        <taxon>Autobranchia</taxon>
        <taxon>Heteroconchia</taxon>
        <taxon>Euheterodonta</taxon>
        <taxon>Imparidentia</taxon>
        <taxon>Neoheterodontei</taxon>
        <taxon>Myida</taxon>
        <taxon>Dreissenoidea</taxon>
        <taxon>Dreissenidae</taxon>
        <taxon>Dreissena</taxon>
    </lineage>
</organism>
<protein>
    <recommendedName>
        <fullName evidence="2">B box-type domain-containing protein</fullName>
    </recommendedName>
</protein>
<gene>
    <name evidence="3" type="ORF">DPMN_091305</name>
</gene>
<dbReference type="Gene3D" id="3.30.160.60">
    <property type="entry name" value="Classic Zinc Finger"/>
    <property type="match status" value="1"/>
</dbReference>
<evidence type="ECO:0000313" key="3">
    <source>
        <dbReference type="EMBL" id="KAH3848920.1"/>
    </source>
</evidence>
<dbReference type="PROSITE" id="PS50119">
    <property type="entry name" value="ZF_BBOX"/>
    <property type="match status" value="2"/>
</dbReference>
<dbReference type="CDD" id="cd19756">
    <property type="entry name" value="Bbox2"/>
    <property type="match status" value="1"/>
</dbReference>
<proteinExistence type="predicted"/>
<keyword evidence="4" id="KW-1185">Reference proteome</keyword>
<comment type="caution">
    <text evidence="3">The sequence shown here is derived from an EMBL/GenBank/DDBJ whole genome shotgun (WGS) entry which is preliminary data.</text>
</comment>
<evidence type="ECO:0000313" key="4">
    <source>
        <dbReference type="Proteomes" id="UP000828390"/>
    </source>
</evidence>
<dbReference type="Pfam" id="PF00643">
    <property type="entry name" value="zf-B_box"/>
    <property type="match status" value="1"/>
</dbReference>
<feature type="domain" description="B box-type" evidence="2">
    <location>
        <begin position="76"/>
        <end position="110"/>
    </location>
</feature>
<dbReference type="SMART" id="SM00336">
    <property type="entry name" value="BBOX"/>
    <property type="match status" value="2"/>
</dbReference>
<reference evidence="3" key="1">
    <citation type="journal article" date="2019" name="bioRxiv">
        <title>The Genome of the Zebra Mussel, Dreissena polymorpha: A Resource for Invasive Species Research.</title>
        <authorList>
            <person name="McCartney M.A."/>
            <person name="Auch B."/>
            <person name="Kono T."/>
            <person name="Mallez S."/>
            <person name="Zhang Y."/>
            <person name="Obille A."/>
            <person name="Becker A."/>
            <person name="Abrahante J.E."/>
            <person name="Garbe J."/>
            <person name="Badalamenti J.P."/>
            <person name="Herman A."/>
            <person name="Mangelson H."/>
            <person name="Liachko I."/>
            <person name="Sullivan S."/>
            <person name="Sone E.D."/>
            <person name="Koren S."/>
            <person name="Silverstein K.A.T."/>
            <person name="Beckman K.B."/>
            <person name="Gohl D.M."/>
        </authorList>
    </citation>
    <scope>NUCLEOTIDE SEQUENCE</scope>
    <source>
        <strain evidence="3">Duluth1</strain>
        <tissue evidence="3">Whole animal</tissue>
    </source>
</reference>
<accession>A0A9D4KZT1</accession>
<dbReference type="GO" id="GO:0008270">
    <property type="term" value="F:zinc ion binding"/>
    <property type="evidence" value="ECO:0007669"/>
    <property type="project" value="UniProtKB-KW"/>
</dbReference>